<sequence length="172" mass="18807">MDLNIHIDNLRRELVAVAHTGNPEIAKAGELLAKAVDSAARLGLIEVLSDAAEDVTAGLAANDYPAEVQVRIRGREVEMVVTPPAEAPQAADRTADPEPDPNESYSARFTLRMPEQIKSHVEQAAASEGMSVNAWIVRAVRSWKPESHRHSDWDNWSKPAHKSNRITGFAQG</sequence>
<dbReference type="EMBL" id="BAAANY010000010">
    <property type="protein sequence ID" value="GAA1681280.1"/>
    <property type="molecule type" value="Genomic_DNA"/>
</dbReference>
<dbReference type="InterPro" id="IPR010985">
    <property type="entry name" value="Ribbon_hlx_hlx"/>
</dbReference>
<evidence type="ECO:0000313" key="3">
    <source>
        <dbReference type="Proteomes" id="UP001500618"/>
    </source>
</evidence>
<organism evidence="2 3">
    <name type="scientific">Fodinicola feengrottensis</name>
    <dbReference type="NCBI Taxonomy" id="435914"/>
    <lineage>
        <taxon>Bacteria</taxon>
        <taxon>Bacillati</taxon>
        <taxon>Actinomycetota</taxon>
        <taxon>Actinomycetes</taxon>
        <taxon>Mycobacteriales</taxon>
        <taxon>Fodinicola</taxon>
    </lineage>
</organism>
<evidence type="ECO:0000256" key="1">
    <source>
        <dbReference type="SAM" id="MobiDB-lite"/>
    </source>
</evidence>
<dbReference type="Proteomes" id="UP001500618">
    <property type="component" value="Unassembled WGS sequence"/>
</dbReference>
<proteinExistence type="predicted"/>
<gene>
    <name evidence="2" type="ORF">GCM10009765_32940</name>
</gene>
<dbReference type="Pfam" id="PF05534">
    <property type="entry name" value="HicB"/>
    <property type="match status" value="1"/>
</dbReference>
<dbReference type="RefSeq" id="WP_163573317.1">
    <property type="nucleotide sequence ID" value="NZ_BAAANY010000010.1"/>
</dbReference>
<dbReference type="SUPFAM" id="SSF47598">
    <property type="entry name" value="Ribbon-helix-helix"/>
    <property type="match status" value="1"/>
</dbReference>
<name>A0ABN2H398_9ACTN</name>
<reference evidence="2 3" key="1">
    <citation type="journal article" date="2019" name="Int. J. Syst. Evol. Microbiol.">
        <title>The Global Catalogue of Microorganisms (GCM) 10K type strain sequencing project: providing services to taxonomists for standard genome sequencing and annotation.</title>
        <authorList>
            <consortium name="The Broad Institute Genomics Platform"/>
            <consortium name="The Broad Institute Genome Sequencing Center for Infectious Disease"/>
            <person name="Wu L."/>
            <person name="Ma J."/>
        </authorList>
    </citation>
    <scope>NUCLEOTIDE SEQUENCE [LARGE SCALE GENOMIC DNA]</scope>
    <source>
        <strain evidence="2 3">JCM 14718</strain>
    </source>
</reference>
<evidence type="ECO:0008006" key="4">
    <source>
        <dbReference type="Google" id="ProtNLM"/>
    </source>
</evidence>
<accession>A0ABN2H398</accession>
<dbReference type="Gene3D" id="1.10.1220.10">
    <property type="entry name" value="Met repressor-like"/>
    <property type="match status" value="1"/>
</dbReference>
<protein>
    <recommendedName>
        <fullName evidence="4">Arc family DNA-binding protein</fullName>
    </recommendedName>
</protein>
<feature type="region of interest" description="Disordered" evidence="1">
    <location>
        <begin position="147"/>
        <end position="172"/>
    </location>
</feature>
<dbReference type="InterPro" id="IPR013321">
    <property type="entry name" value="Arc_rbn_hlx_hlx"/>
</dbReference>
<keyword evidence="3" id="KW-1185">Reference proteome</keyword>
<comment type="caution">
    <text evidence="2">The sequence shown here is derived from an EMBL/GenBank/DDBJ whole genome shotgun (WGS) entry which is preliminary data.</text>
</comment>
<feature type="region of interest" description="Disordered" evidence="1">
    <location>
        <begin position="81"/>
        <end position="105"/>
    </location>
</feature>
<evidence type="ECO:0000313" key="2">
    <source>
        <dbReference type="EMBL" id="GAA1681280.1"/>
    </source>
</evidence>
<dbReference type="InterPro" id="IPR008651">
    <property type="entry name" value="Uncharacterised_HicB"/>
</dbReference>